<sequence>MDKIKIVFFDIDGTLVDMSQKRITPKTLEALNRLKEKGILICIATGRAPITLPRFDGITFDAFLTFNGSLCYNSTQDIFRNPIPSDDVKTIIQNAASIGRPVSVASRTALAANGMEQDLIDYYSIVNLSVEISETFDQIIERDDIYQIMLGCRENEYDALLKNAPGARITAWWDRAADIIPAGGSKGIGIKKILEYYQIAPSEAMAFGDGNNDIEMIQTVGHGIAMANASPELKAAACDVCGHAAEDGIYYYLKDRGLI</sequence>
<keyword evidence="1" id="KW-0413">Isomerase</keyword>
<evidence type="ECO:0000313" key="1">
    <source>
        <dbReference type="EMBL" id="VYT15647.1"/>
    </source>
</evidence>
<dbReference type="Gene3D" id="3.40.50.1000">
    <property type="entry name" value="HAD superfamily/HAD-like"/>
    <property type="match status" value="1"/>
</dbReference>
<dbReference type="SFLD" id="SFLDG01140">
    <property type="entry name" value="C2.B:_Phosphomannomutase_and_P"/>
    <property type="match status" value="1"/>
</dbReference>
<dbReference type="SUPFAM" id="SSF56784">
    <property type="entry name" value="HAD-like"/>
    <property type="match status" value="1"/>
</dbReference>
<dbReference type="GO" id="GO:0005829">
    <property type="term" value="C:cytosol"/>
    <property type="evidence" value="ECO:0007669"/>
    <property type="project" value="TreeGrafter"/>
</dbReference>
<dbReference type="Pfam" id="PF08282">
    <property type="entry name" value="Hydrolase_3"/>
    <property type="match status" value="1"/>
</dbReference>
<dbReference type="InterPro" id="IPR006379">
    <property type="entry name" value="HAD-SF_hydro_IIB"/>
</dbReference>
<accession>A0A6N2UE56</accession>
<dbReference type="NCBIfam" id="TIGR00099">
    <property type="entry name" value="Cof-subfamily"/>
    <property type="match status" value="1"/>
</dbReference>
<dbReference type="InterPro" id="IPR023214">
    <property type="entry name" value="HAD_sf"/>
</dbReference>
<dbReference type="InterPro" id="IPR000150">
    <property type="entry name" value="Cof"/>
</dbReference>
<protein>
    <submittedName>
        <fullName evidence="1">Bifunctional phosphatase/peptidyl-prolyl cis-trans isomerase</fullName>
    </submittedName>
</protein>
<organism evidence="1">
    <name type="scientific">Blautia glucerasea</name>
    <dbReference type="NCBI Taxonomy" id="536633"/>
    <lineage>
        <taxon>Bacteria</taxon>
        <taxon>Bacillati</taxon>
        <taxon>Bacillota</taxon>
        <taxon>Clostridia</taxon>
        <taxon>Lachnospirales</taxon>
        <taxon>Lachnospiraceae</taxon>
        <taxon>Blautia</taxon>
    </lineage>
</organism>
<gene>
    <name evidence="1" type="ORF">BGLFYP119_02037</name>
</gene>
<reference evidence="1" key="1">
    <citation type="submission" date="2019-11" db="EMBL/GenBank/DDBJ databases">
        <authorList>
            <person name="Feng L."/>
        </authorList>
    </citation>
    <scope>NUCLEOTIDE SEQUENCE</scope>
    <source>
        <strain evidence="1">BgluceraseaLFYP119</strain>
    </source>
</reference>
<dbReference type="SFLD" id="SFLDS00003">
    <property type="entry name" value="Haloacid_Dehalogenase"/>
    <property type="match status" value="1"/>
</dbReference>
<dbReference type="PROSITE" id="PS01229">
    <property type="entry name" value="COF_2"/>
    <property type="match status" value="1"/>
</dbReference>
<dbReference type="AlphaFoldDB" id="A0A6N2UE56"/>
<proteinExistence type="predicted"/>
<dbReference type="NCBIfam" id="TIGR01484">
    <property type="entry name" value="HAD-SF-IIB"/>
    <property type="match status" value="1"/>
</dbReference>
<dbReference type="GO" id="GO:0016853">
    <property type="term" value="F:isomerase activity"/>
    <property type="evidence" value="ECO:0007669"/>
    <property type="project" value="UniProtKB-KW"/>
</dbReference>
<dbReference type="EMBL" id="CACRST010000018">
    <property type="protein sequence ID" value="VYT15647.1"/>
    <property type="molecule type" value="Genomic_DNA"/>
</dbReference>
<dbReference type="GO" id="GO:0016791">
    <property type="term" value="F:phosphatase activity"/>
    <property type="evidence" value="ECO:0007669"/>
    <property type="project" value="TreeGrafter"/>
</dbReference>
<dbReference type="GO" id="GO:0000287">
    <property type="term" value="F:magnesium ion binding"/>
    <property type="evidence" value="ECO:0007669"/>
    <property type="project" value="TreeGrafter"/>
</dbReference>
<dbReference type="RefSeq" id="WP_156354498.1">
    <property type="nucleotide sequence ID" value="NZ_CACRST010000018.1"/>
</dbReference>
<dbReference type="PANTHER" id="PTHR10000:SF25">
    <property type="entry name" value="PHOSPHATASE YKRA-RELATED"/>
    <property type="match status" value="1"/>
</dbReference>
<dbReference type="PANTHER" id="PTHR10000">
    <property type="entry name" value="PHOSPHOSERINE PHOSPHATASE"/>
    <property type="match status" value="1"/>
</dbReference>
<dbReference type="Gene3D" id="3.30.1240.10">
    <property type="match status" value="1"/>
</dbReference>
<name>A0A6N2UE56_9FIRM</name>
<dbReference type="InterPro" id="IPR036412">
    <property type="entry name" value="HAD-like_sf"/>
</dbReference>